<dbReference type="RefSeq" id="WP_198570116.1">
    <property type="nucleotide sequence ID" value="NZ_CP066167.1"/>
</dbReference>
<dbReference type="KEGG" id="snan:I6N98_01760"/>
<comment type="similarity">
    <text evidence="1">Belongs to the protein-tyrosine phosphatase family.</text>
</comment>
<dbReference type="Pfam" id="PF13350">
    <property type="entry name" value="Y_phosphatase3"/>
    <property type="match status" value="1"/>
</dbReference>
<organism evidence="2 3">
    <name type="scientific">Spongiibacter nanhainus</name>
    <dbReference type="NCBI Taxonomy" id="2794344"/>
    <lineage>
        <taxon>Bacteria</taxon>
        <taxon>Pseudomonadati</taxon>
        <taxon>Pseudomonadota</taxon>
        <taxon>Gammaproteobacteria</taxon>
        <taxon>Cellvibrionales</taxon>
        <taxon>Spongiibacteraceae</taxon>
        <taxon>Spongiibacter</taxon>
    </lineage>
</organism>
<evidence type="ECO:0000313" key="2">
    <source>
        <dbReference type="EMBL" id="QQD18625.1"/>
    </source>
</evidence>
<dbReference type="EMBL" id="CP066167">
    <property type="protein sequence ID" value="QQD18625.1"/>
    <property type="molecule type" value="Genomic_DNA"/>
</dbReference>
<dbReference type="PANTHER" id="PTHR31126">
    <property type="entry name" value="TYROSINE-PROTEIN PHOSPHATASE"/>
    <property type="match status" value="1"/>
</dbReference>
<dbReference type="Proteomes" id="UP000596063">
    <property type="component" value="Chromosome"/>
</dbReference>
<reference evidence="2 3" key="1">
    <citation type="submission" date="2020-12" db="EMBL/GenBank/DDBJ databases">
        <authorList>
            <person name="Shan Y."/>
        </authorList>
    </citation>
    <scope>NUCLEOTIDE SEQUENCE [LARGE SCALE GENOMIC DNA]</scope>
    <source>
        <strain evidence="3">csc3.9</strain>
    </source>
</reference>
<evidence type="ECO:0000256" key="1">
    <source>
        <dbReference type="ARBA" id="ARBA00009580"/>
    </source>
</evidence>
<dbReference type="SUPFAM" id="SSF52799">
    <property type="entry name" value="(Phosphotyrosine protein) phosphatases II"/>
    <property type="match status" value="1"/>
</dbReference>
<accession>A0A7T4R1C8</accession>
<dbReference type="AlphaFoldDB" id="A0A7T4R1C8"/>
<sequence length="340" mass="37152">MDRLISNNSAGLARAARRHSLAIGLLSALTLGLGLAGCASSEVSPQAAQATVSQDSISQHNAALVASDERVLKLEGSSNFRDMGGYMTVDGKTVRRNMLFRSGAMTSLTAQDMAALNQMNFSAVVDLRSSDELELYPNRWVQASDDVNYINHEYSMLAMMGKSMPKGDMDEAAKEAISKDPSLMMAKLYRHLPQQLQPQLRLYFNELLEADGAVVVNCSAGQDRTGFTSAMILSALGVPRETILKDYLLSTQYRRPKNEKGDVDLKQAAKTNAFAKMMLGYSKSGHSDKPNPLYTADGTPFLSFAFEEIESRYGSVEAYLDQAIGVDAEDIATLRGRYLD</sequence>
<protein>
    <submittedName>
        <fullName evidence="2">Tyrosine-protein phosphatase</fullName>
    </submittedName>
</protein>
<dbReference type="Gene3D" id="3.90.190.10">
    <property type="entry name" value="Protein tyrosine phosphatase superfamily"/>
    <property type="match status" value="1"/>
</dbReference>
<dbReference type="GO" id="GO:0004721">
    <property type="term" value="F:phosphoprotein phosphatase activity"/>
    <property type="evidence" value="ECO:0007669"/>
    <property type="project" value="InterPro"/>
</dbReference>
<keyword evidence="3" id="KW-1185">Reference proteome</keyword>
<gene>
    <name evidence="2" type="ORF">I6N98_01760</name>
</gene>
<proteinExistence type="inferred from homology"/>
<dbReference type="PANTHER" id="PTHR31126:SF1">
    <property type="entry name" value="TYROSINE SPECIFIC PROTEIN PHOSPHATASES DOMAIN-CONTAINING PROTEIN"/>
    <property type="match status" value="1"/>
</dbReference>
<dbReference type="InterPro" id="IPR029021">
    <property type="entry name" value="Prot-tyrosine_phosphatase-like"/>
</dbReference>
<dbReference type="InterPro" id="IPR026893">
    <property type="entry name" value="Tyr/Ser_Pase_IphP-type"/>
</dbReference>
<evidence type="ECO:0000313" key="3">
    <source>
        <dbReference type="Proteomes" id="UP000596063"/>
    </source>
</evidence>
<name>A0A7T4R1C8_9GAMM</name>